<keyword evidence="3" id="KW-1185">Reference proteome</keyword>
<reference evidence="2" key="1">
    <citation type="journal article" date="2023" name="Mol. Ecol. Resour.">
        <title>Chromosome-level genome assembly of a triploid poplar Populus alba 'Berolinensis'.</title>
        <authorList>
            <person name="Chen S."/>
            <person name="Yu Y."/>
            <person name="Wang X."/>
            <person name="Wang S."/>
            <person name="Zhang T."/>
            <person name="Zhou Y."/>
            <person name="He R."/>
            <person name="Meng N."/>
            <person name="Wang Y."/>
            <person name="Liu W."/>
            <person name="Liu Z."/>
            <person name="Liu J."/>
            <person name="Guo Q."/>
            <person name="Huang H."/>
            <person name="Sederoff R.R."/>
            <person name="Wang G."/>
            <person name="Qu G."/>
            <person name="Chen S."/>
        </authorList>
    </citation>
    <scope>NUCLEOTIDE SEQUENCE</scope>
    <source>
        <strain evidence="2">SC-2020</strain>
    </source>
</reference>
<dbReference type="AlphaFoldDB" id="A0AAD6QJZ1"/>
<organism evidence="2 3">
    <name type="scientific">Populus alba x Populus x berolinensis</name>
    <dbReference type="NCBI Taxonomy" id="444605"/>
    <lineage>
        <taxon>Eukaryota</taxon>
        <taxon>Viridiplantae</taxon>
        <taxon>Streptophyta</taxon>
        <taxon>Embryophyta</taxon>
        <taxon>Tracheophyta</taxon>
        <taxon>Spermatophyta</taxon>
        <taxon>Magnoliopsida</taxon>
        <taxon>eudicotyledons</taxon>
        <taxon>Gunneridae</taxon>
        <taxon>Pentapetalae</taxon>
        <taxon>rosids</taxon>
        <taxon>fabids</taxon>
        <taxon>Malpighiales</taxon>
        <taxon>Salicaceae</taxon>
        <taxon>Saliceae</taxon>
        <taxon>Populus</taxon>
    </lineage>
</organism>
<dbReference type="EMBL" id="JAQIZT010000006">
    <property type="protein sequence ID" value="KAJ6991777.1"/>
    <property type="molecule type" value="Genomic_DNA"/>
</dbReference>
<evidence type="ECO:0000256" key="1">
    <source>
        <dbReference type="SAM" id="Phobius"/>
    </source>
</evidence>
<evidence type="ECO:0000313" key="2">
    <source>
        <dbReference type="EMBL" id="KAJ6991777.1"/>
    </source>
</evidence>
<name>A0AAD6QJZ1_9ROSI</name>
<proteinExistence type="predicted"/>
<protein>
    <submittedName>
        <fullName evidence="2">Uncharacterized protein</fullName>
    </submittedName>
</protein>
<accession>A0AAD6QJZ1</accession>
<keyword evidence="1" id="KW-0812">Transmembrane</keyword>
<feature type="transmembrane region" description="Helical" evidence="1">
    <location>
        <begin position="120"/>
        <end position="140"/>
    </location>
</feature>
<gene>
    <name evidence="2" type="ORF">NC653_015193</name>
</gene>
<comment type="caution">
    <text evidence="2">The sequence shown here is derived from an EMBL/GenBank/DDBJ whole genome shotgun (WGS) entry which is preliminary data.</text>
</comment>
<keyword evidence="1" id="KW-1133">Transmembrane helix</keyword>
<sequence>MIKHQNFTKNDRTSFTVANPFEKNYDRLNVKNWTLHSTSIWTLTIQASLAELHQGMVFMNLDKPAKPPPFFTMKLLLELRGFLTVYEKTGHSVTLDPKVYRYAFGCFCGFRVRRGGNLCIGHMCCAFGVLILGVGVGVYWNMGILCEEGLLYGVRRAGMIWLYGNEAEESSTGEIFQMQQKNWSLFYLACPGYHSKLIHCQK</sequence>
<keyword evidence="1" id="KW-0472">Membrane</keyword>
<dbReference type="Proteomes" id="UP001164929">
    <property type="component" value="Chromosome 6"/>
</dbReference>
<evidence type="ECO:0000313" key="3">
    <source>
        <dbReference type="Proteomes" id="UP001164929"/>
    </source>
</evidence>